<keyword evidence="1 5" id="KW-0489">Methyltransferase</keyword>
<organism evidence="5 6">
    <name type="scientific">Lishizhenia tianjinensis</name>
    <dbReference type="NCBI Taxonomy" id="477690"/>
    <lineage>
        <taxon>Bacteria</taxon>
        <taxon>Pseudomonadati</taxon>
        <taxon>Bacteroidota</taxon>
        <taxon>Flavobacteriia</taxon>
        <taxon>Flavobacteriales</taxon>
        <taxon>Crocinitomicaceae</taxon>
        <taxon>Lishizhenia</taxon>
    </lineage>
</organism>
<keyword evidence="6" id="KW-1185">Reference proteome</keyword>
<dbReference type="Proteomes" id="UP000236454">
    <property type="component" value="Unassembled WGS sequence"/>
</dbReference>
<dbReference type="GO" id="GO:0032259">
    <property type="term" value="P:methylation"/>
    <property type="evidence" value="ECO:0007669"/>
    <property type="project" value="UniProtKB-KW"/>
</dbReference>
<name>A0A1I7AJ12_9FLAO</name>
<protein>
    <recommendedName>
        <fullName evidence="3">Methyltransferase</fullName>
        <ecNumber evidence="3">2.1.1.-</ecNumber>
    </recommendedName>
</protein>
<evidence type="ECO:0000256" key="2">
    <source>
        <dbReference type="ARBA" id="ARBA00022679"/>
    </source>
</evidence>
<dbReference type="InterPro" id="IPR029063">
    <property type="entry name" value="SAM-dependent_MTases_sf"/>
</dbReference>
<dbReference type="InterPro" id="IPR002941">
    <property type="entry name" value="DNA_methylase_N4/N6"/>
</dbReference>
<evidence type="ECO:0000313" key="6">
    <source>
        <dbReference type="Proteomes" id="UP000236454"/>
    </source>
</evidence>
<evidence type="ECO:0000259" key="4">
    <source>
        <dbReference type="Pfam" id="PF01555"/>
    </source>
</evidence>
<proteinExistence type="inferred from homology"/>
<dbReference type="InterPro" id="IPR001091">
    <property type="entry name" value="RM_Methyltransferase"/>
</dbReference>
<keyword evidence="2 5" id="KW-0808">Transferase</keyword>
<dbReference type="AlphaFoldDB" id="A0A1I7AJ12"/>
<dbReference type="GO" id="GO:0003677">
    <property type="term" value="F:DNA binding"/>
    <property type="evidence" value="ECO:0007669"/>
    <property type="project" value="InterPro"/>
</dbReference>
<dbReference type="Pfam" id="PF01555">
    <property type="entry name" value="N6_N4_Mtase"/>
    <property type="match status" value="1"/>
</dbReference>
<evidence type="ECO:0000313" key="5">
    <source>
        <dbReference type="EMBL" id="SFT74926.1"/>
    </source>
</evidence>
<dbReference type="GO" id="GO:0008170">
    <property type="term" value="F:N-methyltransferase activity"/>
    <property type="evidence" value="ECO:0007669"/>
    <property type="project" value="InterPro"/>
</dbReference>
<reference evidence="5 6" key="1">
    <citation type="submission" date="2016-10" db="EMBL/GenBank/DDBJ databases">
        <authorList>
            <person name="de Groot N.N."/>
        </authorList>
    </citation>
    <scope>NUCLEOTIDE SEQUENCE [LARGE SCALE GENOMIC DNA]</scope>
    <source>
        <strain evidence="5 6">CGMCC 1.7005</strain>
    </source>
</reference>
<dbReference type="STRING" id="477690.SAMN05216474_2141"/>
<evidence type="ECO:0000256" key="3">
    <source>
        <dbReference type="RuleBase" id="RU362026"/>
    </source>
</evidence>
<gene>
    <name evidence="5" type="ORF">SAMN05216474_2141</name>
</gene>
<dbReference type="Gene3D" id="3.40.50.150">
    <property type="entry name" value="Vaccinia Virus protein VP39"/>
    <property type="match status" value="1"/>
</dbReference>
<comment type="similarity">
    <text evidence="3">Belongs to the N(4)/N(6)-methyltransferase family.</text>
</comment>
<dbReference type="EMBL" id="FPAS01000003">
    <property type="protein sequence ID" value="SFT74926.1"/>
    <property type="molecule type" value="Genomic_DNA"/>
</dbReference>
<sequence length="325" mass="37837">MLMNYLSLPKNMKMKKIEELLNKIHQGDCLKVMKSIPDNSIDMVLCDLPYGTTQNKWDSVIPLNKLWKDYNRIVKPNGAIVLTSQGIFTAKLILSNEKMFKYKIVWEKSKPTNFLNAKKQPLRKHEDVCIFYKKQPLYVPQMKDGTPYNKGVRKNQLSGSYGDFKPVEVKSEGKRYPTDIIYFKTAESEGEVYHPTQKPVELGRYFIRTFTKKNDIVLDNTCGSGSFMVAAVLEDRNFIGIELNEGSVQFKNKETDFIKVCNQRIDWAKKERIRMRLEEVLLESNKKPSKKRLKEINDNIDELSVSKLNQIEVDNYLIQELECQL</sequence>
<dbReference type="SUPFAM" id="SSF53335">
    <property type="entry name" value="S-adenosyl-L-methionine-dependent methyltransferases"/>
    <property type="match status" value="1"/>
</dbReference>
<dbReference type="PRINTS" id="PR00508">
    <property type="entry name" value="S21N4MTFRASE"/>
</dbReference>
<dbReference type="EC" id="2.1.1.-" evidence="3"/>
<evidence type="ECO:0000256" key="1">
    <source>
        <dbReference type="ARBA" id="ARBA00022603"/>
    </source>
</evidence>
<feature type="domain" description="DNA methylase N-4/N-6" evidence="4">
    <location>
        <begin position="41"/>
        <end position="249"/>
    </location>
</feature>
<accession>A0A1I7AJ12</accession>